<dbReference type="InterPro" id="IPR008868">
    <property type="entry name" value="TniB"/>
</dbReference>
<dbReference type="Pfam" id="PF05621">
    <property type="entry name" value="TniB"/>
    <property type="match status" value="1"/>
</dbReference>
<dbReference type="SUPFAM" id="SSF52540">
    <property type="entry name" value="P-loop containing nucleoside triphosphate hydrolases"/>
    <property type="match status" value="1"/>
</dbReference>
<keyword evidence="2" id="KW-1185">Reference proteome</keyword>
<name>A0A840YH15_9SPHN</name>
<organism evidence="1 2">
    <name type="scientific">Sphingomonas xinjiangensis</name>
    <dbReference type="NCBI Taxonomy" id="643568"/>
    <lineage>
        <taxon>Bacteria</taxon>
        <taxon>Pseudomonadati</taxon>
        <taxon>Pseudomonadota</taxon>
        <taxon>Alphaproteobacteria</taxon>
        <taxon>Sphingomonadales</taxon>
        <taxon>Sphingomonadaceae</taxon>
        <taxon>Sphingomonas</taxon>
    </lineage>
</organism>
<evidence type="ECO:0000313" key="2">
    <source>
        <dbReference type="Proteomes" id="UP000527143"/>
    </source>
</evidence>
<dbReference type="Proteomes" id="UP000527143">
    <property type="component" value="Unassembled WGS sequence"/>
</dbReference>
<protein>
    <recommendedName>
        <fullName evidence="3">TniB protein</fullName>
    </recommendedName>
</protein>
<comment type="caution">
    <text evidence="1">The sequence shown here is derived from an EMBL/GenBank/DDBJ whole genome shotgun (WGS) entry which is preliminary data.</text>
</comment>
<proteinExistence type="predicted"/>
<evidence type="ECO:0000313" key="1">
    <source>
        <dbReference type="EMBL" id="MBB5711289.1"/>
    </source>
</evidence>
<evidence type="ECO:0008006" key="3">
    <source>
        <dbReference type="Google" id="ProtNLM"/>
    </source>
</evidence>
<dbReference type="InterPro" id="IPR027417">
    <property type="entry name" value="P-loop_NTPase"/>
</dbReference>
<reference evidence="1 2" key="1">
    <citation type="submission" date="2020-08" db="EMBL/GenBank/DDBJ databases">
        <title>Genomic Encyclopedia of Type Strains, Phase IV (KMG-IV): sequencing the most valuable type-strain genomes for metagenomic binning, comparative biology and taxonomic classification.</title>
        <authorList>
            <person name="Goeker M."/>
        </authorList>
    </citation>
    <scope>NUCLEOTIDE SEQUENCE [LARGE SCALE GENOMIC DNA]</scope>
    <source>
        <strain evidence="1 2">DSM 26736</strain>
    </source>
</reference>
<gene>
    <name evidence="1" type="ORF">FHT02_002533</name>
</gene>
<dbReference type="AlphaFoldDB" id="A0A840YH15"/>
<dbReference type="Gene3D" id="3.40.50.300">
    <property type="entry name" value="P-loop containing nucleotide triphosphate hydrolases"/>
    <property type="match status" value="1"/>
</dbReference>
<dbReference type="RefSeq" id="WP_184088012.1">
    <property type="nucleotide sequence ID" value="NZ_JACIJF010000007.1"/>
</dbReference>
<dbReference type="EMBL" id="JACIJF010000007">
    <property type="protein sequence ID" value="MBB5711289.1"/>
    <property type="molecule type" value="Genomic_DNA"/>
</dbReference>
<accession>A0A840YH15</accession>
<sequence length="396" mass="44123">MTIGEPLAPATTGPNNLCRELPEGIVRLETTVLQHPSHLAAKAMIGGLHRRARSRALGIHREIPSSATLVLGNARVGKSWALEDYMGDYPSLSWRDGVPTGALPPGVDHSLQDADYRPVVTASVPSNVDLRSFVSAILMAFGYVTRDYWDSAKIIQMIDYYAREFKTDIVFIDEGHNLLNSCDVNDAMDLLGFLKELINRVGCHFVIAGLPILEKLFTIDAQILGRTSGSITIRPYLWGTKNETILFIKLLKQFERLIGLPRSSGFETHDIARRIYIASYGGRIGLIRRLLSEAGQRAIDAGEECISKERLAEAYQLLSLRSSDDDVEGTPNFLDEQSMLEDAASAGASSNPLDCAATELPRIWQELMGRVERERKELEKLLQPRSRRTRLRPDYS</sequence>